<dbReference type="HOGENOM" id="CLU_3077232_0_0_11"/>
<sequence>MTYRHAEAVSSLRKWVDERREALFIRHCRVPAGAAPTAFSQYPCKSQNSAQL</sequence>
<dbReference type="EMBL" id="ACCG02000005">
    <property type="protein sequence ID" value="EFE89794.1"/>
    <property type="molecule type" value="Genomic_DNA"/>
</dbReference>
<proteinExistence type="predicted"/>
<dbReference type="AlphaFoldDB" id="D4BLX5"/>
<gene>
    <name evidence="1" type="ORF">BIFBRE_03062</name>
</gene>
<organism evidence="1 2">
    <name type="scientific">Bifidobacterium breve DSM 20213 = JCM 1192</name>
    <dbReference type="NCBI Taxonomy" id="518634"/>
    <lineage>
        <taxon>Bacteria</taxon>
        <taxon>Bacillati</taxon>
        <taxon>Actinomycetota</taxon>
        <taxon>Actinomycetes</taxon>
        <taxon>Bifidobacteriales</taxon>
        <taxon>Bifidobacteriaceae</taxon>
        <taxon>Bifidobacterium</taxon>
    </lineage>
</organism>
<reference evidence="1 2" key="1">
    <citation type="submission" date="2010-02" db="EMBL/GenBank/DDBJ databases">
        <authorList>
            <person name="Weinstock G."/>
            <person name="Sodergren E."/>
            <person name="Clifton S."/>
            <person name="Fulton L."/>
            <person name="Fulton B."/>
            <person name="Courtney L."/>
            <person name="Fronick C."/>
            <person name="Harrison M."/>
            <person name="Strong C."/>
            <person name="Farmer C."/>
            <person name="Delahaunty K."/>
            <person name="Markovic C."/>
            <person name="Hall O."/>
            <person name="Minx P."/>
            <person name="Tomlinson C."/>
            <person name="Mitreva M."/>
            <person name="Nelson J."/>
            <person name="Hou S."/>
            <person name="Wollam A."/>
            <person name="Pepin K.H."/>
            <person name="Johnson M."/>
            <person name="Bhonagiri V."/>
            <person name="Zhang X."/>
            <person name="Suruliraj S."/>
            <person name="Warren W."/>
            <person name="Chinwalla A."/>
            <person name="Mardis E.R."/>
            <person name="Wilson R.K."/>
        </authorList>
    </citation>
    <scope>NUCLEOTIDE SEQUENCE [LARGE SCALE GENOMIC DNA]</scope>
    <source>
        <strain evidence="1 2">DSM 20213</strain>
    </source>
</reference>
<evidence type="ECO:0000313" key="1">
    <source>
        <dbReference type="EMBL" id="EFE89794.1"/>
    </source>
</evidence>
<keyword evidence="2" id="KW-1185">Reference proteome</keyword>
<accession>D4BLX5</accession>
<name>D4BLX5_BIFBR</name>
<dbReference type="Proteomes" id="UP000003191">
    <property type="component" value="Unassembled WGS sequence"/>
</dbReference>
<dbReference type="PATRIC" id="fig|518634.7.peg.221"/>
<dbReference type="STRING" id="1685.RY69_1867"/>
<protein>
    <submittedName>
        <fullName evidence="1">Uncharacterized protein</fullName>
    </submittedName>
</protein>
<evidence type="ECO:0000313" key="2">
    <source>
        <dbReference type="Proteomes" id="UP000003191"/>
    </source>
</evidence>
<comment type="caution">
    <text evidence="1">The sequence shown here is derived from an EMBL/GenBank/DDBJ whole genome shotgun (WGS) entry which is preliminary data.</text>
</comment>